<accession>A0ABY6Z0W2</accession>
<keyword evidence="6" id="KW-0234">DNA repair</keyword>
<keyword evidence="3" id="KW-0227">DNA damage</keyword>
<dbReference type="InterPro" id="IPR004601">
    <property type="entry name" value="UvdE"/>
</dbReference>
<evidence type="ECO:0000313" key="8">
    <source>
        <dbReference type="Proteomes" id="UP001164803"/>
    </source>
</evidence>
<dbReference type="RefSeq" id="WP_268043303.1">
    <property type="nucleotide sequence ID" value="NZ_CP104064.1"/>
</dbReference>
<keyword evidence="5" id="KW-0378">Hydrolase</keyword>
<dbReference type="EMBL" id="CP104064">
    <property type="protein sequence ID" value="WAH36006.1"/>
    <property type="molecule type" value="Genomic_DNA"/>
</dbReference>
<evidence type="ECO:0000256" key="3">
    <source>
        <dbReference type="ARBA" id="ARBA00022763"/>
    </source>
</evidence>
<gene>
    <name evidence="7" type="primary">uvsE</name>
    <name evidence="7" type="ORF">NZD86_17345</name>
</gene>
<dbReference type="Pfam" id="PF03851">
    <property type="entry name" value="UvdE"/>
    <property type="match status" value="1"/>
</dbReference>
<evidence type="ECO:0000313" key="7">
    <source>
        <dbReference type="EMBL" id="WAH36006.1"/>
    </source>
</evidence>
<evidence type="ECO:0000256" key="2">
    <source>
        <dbReference type="ARBA" id="ARBA00022759"/>
    </source>
</evidence>
<dbReference type="PANTHER" id="PTHR31290">
    <property type="entry name" value="UV-DAMAGE ENDONUCLEASE"/>
    <property type="match status" value="1"/>
</dbReference>
<dbReference type="PANTHER" id="PTHR31290:SF5">
    <property type="entry name" value="UV-DAMAGE ENDONUCLEASE"/>
    <property type="match status" value="1"/>
</dbReference>
<dbReference type="SUPFAM" id="SSF51658">
    <property type="entry name" value="Xylose isomerase-like"/>
    <property type="match status" value="1"/>
</dbReference>
<proteinExistence type="predicted"/>
<evidence type="ECO:0000256" key="4">
    <source>
        <dbReference type="ARBA" id="ARBA00022769"/>
    </source>
</evidence>
<evidence type="ECO:0000256" key="6">
    <source>
        <dbReference type="ARBA" id="ARBA00023204"/>
    </source>
</evidence>
<dbReference type="NCBIfam" id="TIGR00629">
    <property type="entry name" value="uvde"/>
    <property type="match status" value="1"/>
</dbReference>
<keyword evidence="8" id="KW-1185">Reference proteome</keyword>
<dbReference type="GO" id="GO:0004519">
    <property type="term" value="F:endonuclease activity"/>
    <property type="evidence" value="ECO:0007669"/>
    <property type="project" value="UniProtKB-KW"/>
</dbReference>
<protein>
    <submittedName>
        <fullName evidence="7">UV DNA damage repair endonuclease UvsE</fullName>
    </submittedName>
</protein>
<keyword evidence="1" id="KW-0540">Nuclease</keyword>
<sequence>MLVRFGFVAMALNLQNASPSKTITLTTFNKIQDTNAAKQRVVGLAKENLAHTLRILKYAFYEDIHVYRFSSKLIPLYGHEVTSSLDFMALLAEPFADIGQYVKEHQMRVSFHPDHFTVLNSPKVDIFDRSVADLNRHVDMLEAMGLDERSKLNIHVGGGYGDKASAIERLIDNWTRVPKRIRDRVIFENDDKTYTAADTLRICHELSVPMTLDVHHHNCNHEEGVNLATILGGIFSTWLDTGLQPIVHFSSPKSEKEFRAHADAIDADALCSFLDIAREHNTDIDVMIEAKLKDQALKQLMRDLRNRPHVEVLDGGTIRYRP</sequence>
<reference evidence="7" key="1">
    <citation type="submission" date="2022-08" db="EMBL/GenBank/DDBJ databases">
        <title>Alicyclobacillus dauci DSM2870, complete genome.</title>
        <authorList>
            <person name="Wang Q."/>
            <person name="Cai R."/>
            <person name="Wang Z."/>
        </authorList>
    </citation>
    <scope>NUCLEOTIDE SEQUENCE</scope>
    <source>
        <strain evidence="7">DSM 28700</strain>
    </source>
</reference>
<evidence type="ECO:0000256" key="1">
    <source>
        <dbReference type="ARBA" id="ARBA00022722"/>
    </source>
</evidence>
<dbReference type="InterPro" id="IPR036237">
    <property type="entry name" value="Xyl_isomerase-like_sf"/>
</dbReference>
<dbReference type="Gene3D" id="3.20.20.150">
    <property type="entry name" value="Divalent-metal-dependent TIM barrel enzymes"/>
    <property type="match status" value="1"/>
</dbReference>
<keyword evidence="2 7" id="KW-0255">Endonuclease</keyword>
<evidence type="ECO:0000256" key="5">
    <source>
        <dbReference type="ARBA" id="ARBA00022801"/>
    </source>
</evidence>
<keyword evidence="4" id="KW-0228">DNA excision</keyword>
<dbReference type="Proteomes" id="UP001164803">
    <property type="component" value="Chromosome"/>
</dbReference>
<organism evidence="7 8">
    <name type="scientific">Alicyclobacillus dauci</name>
    <dbReference type="NCBI Taxonomy" id="1475485"/>
    <lineage>
        <taxon>Bacteria</taxon>
        <taxon>Bacillati</taxon>
        <taxon>Bacillota</taxon>
        <taxon>Bacilli</taxon>
        <taxon>Bacillales</taxon>
        <taxon>Alicyclobacillaceae</taxon>
        <taxon>Alicyclobacillus</taxon>
    </lineage>
</organism>
<name>A0ABY6Z0W2_9BACL</name>